<sequence length="437" mass="49733">MLQGNFQYVVNQIPLRIIDSARQLSNLRILDLSYCNLLDGGIPNDLSCIAPLQHLKLSGNKFTRVPDSVAQLSDLELLELDDCSWLLVLPKLPLGLSHLNVTNCPSLELFYKQMEMWRTSNEKVRSIDCSVVQAYIDYDEKSFKILHLHPQSPLWSKESFQLFSMVACGPALVGSRIPEWFNDKSTNLFGTIHVHTDLGSDLYALFIVYEFHEPHTHTHPRKRRKHKVDERKENSNSTTFDGDNPNIPNFVCQFQYQVNGVDVTKPLVVCASRVPSDGPNGFWVYLRASWFKTSGGGSLKVSIATSSLNAKVKECGAHVVHDEHDTSELYQLLNTISPRGLCLKSYEKLLSLVHKQGWPYHYLWVKGPIIVKSNGVASGSTGSVNCQHLLKKSERNKIRLIRNRLMGIKGKQKMLMFPISQRIRGEPTKKRRRKEHE</sequence>
<reference evidence="2 3" key="1">
    <citation type="submission" date="2019-06" db="EMBL/GenBank/DDBJ databases">
        <title>A chromosomal-level reference genome of Carpinus fangiana (Coryloideae, Betulaceae).</title>
        <authorList>
            <person name="Yang X."/>
            <person name="Wang Z."/>
            <person name="Zhang L."/>
            <person name="Hao G."/>
            <person name="Liu J."/>
            <person name="Yang Y."/>
        </authorList>
    </citation>
    <scope>NUCLEOTIDE SEQUENCE [LARGE SCALE GENOMIC DNA]</scope>
    <source>
        <strain evidence="2">Cfa_2016G</strain>
        <tissue evidence="2">Leaf</tissue>
    </source>
</reference>
<dbReference type="PANTHER" id="PTHR45752:SF187">
    <property type="entry name" value="LEUCINE-RICH REPEAT AND IQ DOMAIN-CONTAINING PROTEIN 4"/>
    <property type="match status" value="1"/>
</dbReference>
<dbReference type="Gene3D" id="3.80.10.10">
    <property type="entry name" value="Ribonuclease Inhibitor"/>
    <property type="match status" value="1"/>
</dbReference>
<keyword evidence="3" id="KW-1185">Reference proteome</keyword>
<feature type="region of interest" description="Disordered" evidence="1">
    <location>
        <begin position="218"/>
        <end position="242"/>
    </location>
</feature>
<accession>A0A660KTG9</accession>
<protein>
    <submittedName>
        <fullName evidence="2">Uncharacterized protein</fullName>
    </submittedName>
</protein>
<dbReference type="InterPro" id="IPR032675">
    <property type="entry name" value="LRR_dom_sf"/>
</dbReference>
<evidence type="ECO:0000313" key="2">
    <source>
        <dbReference type="EMBL" id="KAE8037246.1"/>
    </source>
</evidence>
<evidence type="ECO:0000256" key="1">
    <source>
        <dbReference type="SAM" id="MobiDB-lite"/>
    </source>
</evidence>
<dbReference type="Pfam" id="PF00560">
    <property type="entry name" value="LRR_1"/>
    <property type="match status" value="1"/>
</dbReference>
<dbReference type="InterPro" id="IPR001611">
    <property type="entry name" value="Leu-rich_rpt"/>
</dbReference>
<dbReference type="PANTHER" id="PTHR45752">
    <property type="entry name" value="LEUCINE-RICH REPEAT-CONTAINING"/>
    <property type="match status" value="1"/>
</dbReference>
<dbReference type="EMBL" id="CM017324">
    <property type="protein sequence ID" value="KAE8037246.1"/>
    <property type="molecule type" value="Genomic_DNA"/>
</dbReference>
<gene>
    <name evidence="2" type="ORF">FH972_009853</name>
</gene>
<name>A0A660KTG9_9ROSI</name>
<dbReference type="Proteomes" id="UP000327013">
    <property type="component" value="Chromosome 4"/>
</dbReference>
<evidence type="ECO:0000313" key="3">
    <source>
        <dbReference type="Proteomes" id="UP000327013"/>
    </source>
</evidence>
<dbReference type="AlphaFoldDB" id="A0A660KTG9"/>
<organism evidence="2 3">
    <name type="scientific">Carpinus fangiana</name>
    <dbReference type="NCBI Taxonomy" id="176857"/>
    <lineage>
        <taxon>Eukaryota</taxon>
        <taxon>Viridiplantae</taxon>
        <taxon>Streptophyta</taxon>
        <taxon>Embryophyta</taxon>
        <taxon>Tracheophyta</taxon>
        <taxon>Spermatophyta</taxon>
        <taxon>Magnoliopsida</taxon>
        <taxon>eudicotyledons</taxon>
        <taxon>Gunneridae</taxon>
        <taxon>Pentapetalae</taxon>
        <taxon>rosids</taxon>
        <taxon>fabids</taxon>
        <taxon>Fagales</taxon>
        <taxon>Betulaceae</taxon>
        <taxon>Carpinus</taxon>
    </lineage>
</organism>
<proteinExistence type="predicted"/>
<dbReference type="InterPro" id="IPR050715">
    <property type="entry name" value="LRR-SigEffector_domain"/>
</dbReference>
<dbReference type="OrthoDB" id="1733683at2759"/>
<dbReference type="SUPFAM" id="SSF52047">
    <property type="entry name" value="RNI-like"/>
    <property type="match status" value="1"/>
</dbReference>